<dbReference type="RefSeq" id="XP_062629322.1">
    <property type="nucleotide sequence ID" value="XM_062773338.1"/>
</dbReference>
<feature type="compositionally biased region" description="Polar residues" evidence="1">
    <location>
        <begin position="236"/>
        <end position="250"/>
    </location>
</feature>
<name>A0AAF0YEY6_9TREE</name>
<dbReference type="EMBL" id="CP086718">
    <property type="protein sequence ID" value="WOO83296.1"/>
    <property type="molecule type" value="Genomic_DNA"/>
</dbReference>
<dbReference type="GeneID" id="87810000"/>
<evidence type="ECO:0000313" key="3">
    <source>
        <dbReference type="Proteomes" id="UP000827549"/>
    </source>
</evidence>
<protein>
    <submittedName>
        <fullName evidence="2">Uncharacterized protein</fullName>
    </submittedName>
</protein>
<dbReference type="Proteomes" id="UP000827549">
    <property type="component" value="Chromosome 5"/>
</dbReference>
<proteinExistence type="predicted"/>
<gene>
    <name evidence="2" type="ORF">LOC62_05G006825</name>
</gene>
<reference evidence="2" key="1">
    <citation type="submission" date="2023-10" db="EMBL/GenBank/DDBJ databases">
        <authorList>
            <person name="Noh H."/>
        </authorList>
    </citation>
    <scope>NUCLEOTIDE SEQUENCE</scope>
    <source>
        <strain evidence="2">DUCC4014</strain>
    </source>
</reference>
<evidence type="ECO:0000256" key="1">
    <source>
        <dbReference type="SAM" id="MobiDB-lite"/>
    </source>
</evidence>
<feature type="compositionally biased region" description="Low complexity" evidence="1">
    <location>
        <begin position="251"/>
        <end position="261"/>
    </location>
</feature>
<dbReference type="AlphaFoldDB" id="A0AAF0YEY6"/>
<feature type="region of interest" description="Disordered" evidence="1">
    <location>
        <begin position="235"/>
        <end position="261"/>
    </location>
</feature>
<evidence type="ECO:0000313" key="2">
    <source>
        <dbReference type="EMBL" id="WOO83296.1"/>
    </source>
</evidence>
<keyword evidence="3" id="KW-1185">Reference proteome</keyword>
<sequence>MRYLADTALFNHAVITTSTTSVTVRSYIGAPVITTTLDSVAVEPTSDPETAARHTSAQSNRQTPLKVVRDFYSMGRSPAVCLDPLAPTNVQFFRLVKRRAIRRGCLRPPRPGTTSLVVVIAYDRRLGSRSPAVNLKNAILDDAVQELAVVFRPAVGGEKPKRSLQTMSTLGMPSTVFEHIPRLLGLNMNGRRKITVVGLEKVPSNWMGHSHGLSPAALLSRTTAEIEGVAIRASRSGRTSNVTDTRCPTTRSARARSCSSS</sequence>
<accession>A0AAF0YEY6</accession>
<organism evidence="2 3">
    <name type="scientific">Vanrija pseudolonga</name>
    <dbReference type="NCBI Taxonomy" id="143232"/>
    <lineage>
        <taxon>Eukaryota</taxon>
        <taxon>Fungi</taxon>
        <taxon>Dikarya</taxon>
        <taxon>Basidiomycota</taxon>
        <taxon>Agaricomycotina</taxon>
        <taxon>Tremellomycetes</taxon>
        <taxon>Trichosporonales</taxon>
        <taxon>Trichosporonaceae</taxon>
        <taxon>Vanrija</taxon>
    </lineage>
</organism>